<dbReference type="InterPro" id="IPR055170">
    <property type="entry name" value="GFO_IDH_MocA-like_dom"/>
</dbReference>
<accession>A0A402AE45</accession>
<evidence type="ECO:0000256" key="1">
    <source>
        <dbReference type="ARBA" id="ARBA00010928"/>
    </source>
</evidence>
<dbReference type="PANTHER" id="PTHR22604:SF105">
    <property type="entry name" value="TRANS-1,2-DIHYDROBENZENE-1,2-DIOL DEHYDROGENASE"/>
    <property type="match status" value="1"/>
</dbReference>
<comment type="similarity">
    <text evidence="1">Belongs to the Gfo/Idh/MocA family.</text>
</comment>
<evidence type="ECO:0000313" key="6">
    <source>
        <dbReference type="EMBL" id="GCE17378.1"/>
    </source>
</evidence>
<dbReference type="Gene3D" id="3.30.360.10">
    <property type="entry name" value="Dihydrodipicolinate Reductase, domain 2"/>
    <property type="match status" value="1"/>
</dbReference>
<organism evidence="6 7">
    <name type="scientific">Dictyobacter kobayashii</name>
    <dbReference type="NCBI Taxonomy" id="2014872"/>
    <lineage>
        <taxon>Bacteria</taxon>
        <taxon>Bacillati</taxon>
        <taxon>Chloroflexota</taxon>
        <taxon>Ktedonobacteria</taxon>
        <taxon>Ktedonobacterales</taxon>
        <taxon>Dictyobacteraceae</taxon>
        <taxon>Dictyobacter</taxon>
    </lineage>
</organism>
<evidence type="ECO:0000259" key="3">
    <source>
        <dbReference type="Pfam" id="PF00248"/>
    </source>
</evidence>
<dbReference type="InterPro" id="IPR050984">
    <property type="entry name" value="Gfo/Idh/MocA_domain"/>
</dbReference>
<dbReference type="InterPro" id="IPR000683">
    <property type="entry name" value="Gfo/Idh/MocA-like_OxRdtase_N"/>
</dbReference>
<dbReference type="Gene3D" id="3.40.50.720">
    <property type="entry name" value="NAD(P)-binding Rossmann-like Domain"/>
    <property type="match status" value="1"/>
</dbReference>
<reference evidence="7" key="1">
    <citation type="submission" date="2018-12" db="EMBL/GenBank/DDBJ databases">
        <title>Tengunoibacter tsumagoiensis gen. nov., sp. nov., Dictyobacter kobayashii sp. nov., D. alpinus sp. nov., and D. joshuensis sp. nov. and description of Dictyobacteraceae fam. nov. within the order Ktedonobacterales isolated from Tengu-no-mugimeshi.</title>
        <authorList>
            <person name="Wang C.M."/>
            <person name="Zheng Y."/>
            <person name="Sakai Y."/>
            <person name="Toyoda A."/>
            <person name="Minakuchi Y."/>
            <person name="Abe K."/>
            <person name="Yokota A."/>
            <person name="Yabe S."/>
        </authorList>
    </citation>
    <scope>NUCLEOTIDE SEQUENCE [LARGE SCALE GENOMIC DNA]</scope>
    <source>
        <strain evidence="7">Uno11</strain>
    </source>
</reference>
<dbReference type="EMBL" id="BIFS01000001">
    <property type="protein sequence ID" value="GCE17378.1"/>
    <property type="molecule type" value="Genomic_DNA"/>
</dbReference>
<evidence type="ECO:0000259" key="5">
    <source>
        <dbReference type="Pfam" id="PF22725"/>
    </source>
</evidence>
<keyword evidence="2" id="KW-0560">Oxidoreductase</keyword>
<dbReference type="Gene3D" id="3.20.20.100">
    <property type="entry name" value="NADP-dependent oxidoreductase domain"/>
    <property type="match status" value="1"/>
</dbReference>
<comment type="caution">
    <text evidence="6">The sequence shown here is derived from an EMBL/GenBank/DDBJ whole genome shotgun (WGS) entry which is preliminary data.</text>
</comment>
<proteinExistence type="inferred from homology"/>
<feature type="domain" description="NADP-dependent oxidoreductase" evidence="3">
    <location>
        <begin position="381"/>
        <end position="656"/>
    </location>
</feature>
<dbReference type="Pfam" id="PF00248">
    <property type="entry name" value="Aldo_ket_red"/>
    <property type="match status" value="1"/>
</dbReference>
<dbReference type="GO" id="GO:0016491">
    <property type="term" value="F:oxidoreductase activity"/>
    <property type="evidence" value="ECO:0007669"/>
    <property type="project" value="UniProtKB-KW"/>
</dbReference>
<dbReference type="Pfam" id="PF01408">
    <property type="entry name" value="GFO_IDH_MocA"/>
    <property type="match status" value="1"/>
</dbReference>
<dbReference type="InterPro" id="IPR023210">
    <property type="entry name" value="NADP_OxRdtase_dom"/>
</dbReference>
<evidence type="ECO:0000259" key="4">
    <source>
        <dbReference type="Pfam" id="PF01408"/>
    </source>
</evidence>
<dbReference type="OrthoDB" id="9783105at2"/>
<evidence type="ECO:0000313" key="7">
    <source>
        <dbReference type="Proteomes" id="UP000287188"/>
    </source>
</evidence>
<dbReference type="CDD" id="cd19082">
    <property type="entry name" value="AKR_AKR10A1_2"/>
    <property type="match status" value="1"/>
</dbReference>
<dbReference type="SUPFAM" id="SSF55347">
    <property type="entry name" value="Glyceraldehyde-3-phosphate dehydrogenase-like, C-terminal domain"/>
    <property type="match status" value="1"/>
</dbReference>
<dbReference type="RefSeq" id="WP_126549076.1">
    <property type="nucleotide sequence ID" value="NZ_BIFS01000001.1"/>
</dbReference>
<dbReference type="InterPro" id="IPR036812">
    <property type="entry name" value="NAD(P)_OxRdtase_dom_sf"/>
</dbReference>
<dbReference type="SUPFAM" id="SSF51430">
    <property type="entry name" value="NAD(P)-linked oxidoreductase"/>
    <property type="match status" value="1"/>
</dbReference>
<name>A0A402AE45_9CHLR</name>
<dbReference type="InterPro" id="IPR036291">
    <property type="entry name" value="NAD(P)-bd_dom_sf"/>
</dbReference>
<dbReference type="AlphaFoldDB" id="A0A402AE45"/>
<dbReference type="GO" id="GO:0000166">
    <property type="term" value="F:nucleotide binding"/>
    <property type="evidence" value="ECO:0007669"/>
    <property type="project" value="InterPro"/>
</dbReference>
<feature type="domain" description="Gfo/Idh/MocA-like oxidoreductase N-terminal" evidence="4">
    <location>
        <begin position="6"/>
        <end position="123"/>
    </location>
</feature>
<dbReference type="PANTHER" id="PTHR22604">
    <property type="entry name" value="OXIDOREDUCTASES"/>
    <property type="match status" value="1"/>
</dbReference>
<gene>
    <name evidence="6" type="ORF">KDK_11780</name>
</gene>
<keyword evidence="7" id="KW-1185">Reference proteome</keyword>
<protein>
    <submittedName>
        <fullName evidence="6">Oxidoreductase</fullName>
    </submittedName>
</protein>
<dbReference type="Proteomes" id="UP000287188">
    <property type="component" value="Unassembled WGS sequence"/>
</dbReference>
<dbReference type="Pfam" id="PF22725">
    <property type="entry name" value="GFO_IDH_MocA_C3"/>
    <property type="match status" value="1"/>
</dbReference>
<dbReference type="SUPFAM" id="SSF51735">
    <property type="entry name" value="NAD(P)-binding Rossmann-fold domains"/>
    <property type="match status" value="1"/>
</dbReference>
<feature type="domain" description="GFO/IDH/MocA-like oxidoreductase" evidence="5">
    <location>
        <begin position="133"/>
        <end position="256"/>
    </location>
</feature>
<sequence length="663" mass="72701">MSQTLTWGILGAGRIAGIFAQGLASSKTGTLLAVGSRTQEAADRFGDKWNVSRRYGSYEDLLADSDVQAIYISTPHPMHAEWAIKATEAGKHVLCEKPIALNHADAMAIIESAQRNDVFLMEAFMYRGHPQIAKVVELIRGGAIGDVRVIQATFAFNAGNNLEGRLLNDKLGGGGILDVGCYCASIARLVAGAAIGKPFADPTRVTATGHIGEASHVDEYTVASLAFPGGIVAQLMTGVRVNAENEVRIYGSEGSITLPTPWNPGAGQTTKVIVKHNGEVTEHSFETQDLYGAEADTVAAHLAERQSPTMSWEDTLGNIRTLDQWRAALGLSYPSEQPQGPDQQLPVHKRALAVRPQHIMKYGSIAGVEKPVSRLVMGVDNQTSWPHASVMFDDFFEQGGNCFDSAYIYGGGLCEKMLGQWIKNRGLRDQVVILDKGAHTPHCNPQALTSQFLQSLDRLQTDYVDVYMMHRDNTDIPVGEFITVLNEHKNAGRMRAFGASNWSIERLQEANDWAAAHGLSGFSAMSNNFSLARMVDPVWAGCIAASDAKSRAWLEQTQMPIMPWSSQARGFFTGRAHPDDHSDAELVRCWYSEDNFKRLERVNQMAQERGVLPINIALAYVLNQPFPTFPLIGPRLLSETRTSLPALTVELTPEELRWLNLED</sequence>
<evidence type="ECO:0000256" key="2">
    <source>
        <dbReference type="ARBA" id="ARBA00023002"/>
    </source>
</evidence>